<dbReference type="Gene3D" id="1.10.443.10">
    <property type="entry name" value="Intergrase catalytic core"/>
    <property type="match status" value="1"/>
</dbReference>
<dbReference type="PANTHER" id="PTHR30349:SF64">
    <property type="entry name" value="PROPHAGE INTEGRASE INTD-RELATED"/>
    <property type="match status" value="1"/>
</dbReference>
<dbReference type="PROSITE" id="PS51898">
    <property type="entry name" value="TYR_RECOMBINASE"/>
    <property type="match status" value="1"/>
</dbReference>
<dbReference type="InterPro" id="IPR011010">
    <property type="entry name" value="DNA_brk_join_enz"/>
</dbReference>
<dbReference type="CDD" id="cd01185">
    <property type="entry name" value="INTN1_C_like"/>
    <property type="match status" value="1"/>
</dbReference>
<name>A0ABX9DMR0_9BACT</name>
<dbReference type="SUPFAM" id="SSF56349">
    <property type="entry name" value="DNA breaking-rejoining enzymes"/>
    <property type="match status" value="1"/>
</dbReference>
<accession>A0ABX9DMR0</accession>
<feature type="domain" description="Tyr recombinase" evidence="4">
    <location>
        <begin position="196"/>
        <end position="366"/>
    </location>
</feature>
<dbReference type="Pfam" id="PF00589">
    <property type="entry name" value="Phage_integrase"/>
    <property type="match status" value="1"/>
</dbReference>
<dbReference type="EMBL" id="QLTQ01000036">
    <property type="protein sequence ID" value="RAS41606.1"/>
    <property type="molecule type" value="Genomic_DNA"/>
</dbReference>
<reference evidence="5 6" key="1">
    <citation type="submission" date="2018-06" db="EMBL/GenBank/DDBJ databases">
        <title>Genomic Encyclopedia of Archaeal and Bacterial Type Strains, Phase II (KMG-II): from individual species to whole genera.</title>
        <authorList>
            <person name="Goeker M."/>
        </authorList>
    </citation>
    <scope>NUCLEOTIDE SEQUENCE [LARGE SCALE GENOMIC DNA]</scope>
    <source>
        <strain evidence="5 6">DSM 18710</strain>
    </source>
</reference>
<dbReference type="PANTHER" id="PTHR30349">
    <property type="entry name" value="PHAGE INTEGRASE-RELATED"/>
    <property type="match status" value="1"/>
</dbReference>
<dbReference type="Proteomes" id="UP000249852">
    <property type="component" value="Unassembled WGS sequence"/>
</dbReference>
<keyword evidence="3" id="KW-0233">DNA recombination</keyword>
<keyword evidence="2" id="KW-0238">DNA-binding</keyword>
<dbReference type="InterPro" id="IPR002104">
    <property type="entry name" value="Integrase_catalytic"/>
</dbReference>
<proteinExistence type="inferred from homology"/>
<evidence type="ECO:0000259" key="4">
    <source>
        <dbReference type="PROSITE" id="PS51898"/>
    </source>
</evidence>
<evidence type="ECO:0000256" key="2">
    <source>
        <dbReference type="ARBA" id="ARBA00023125"/>
    </source>
</evidence>
<protein>
    <submittedName>
        <fullName evidence="5">Site-specific recombinase XerD</fullName>
    </submittedName>
</protein>
<comment type="caution">
    <text evidence="5">The sequence shown here is derived from an EMBL/GenBank/DDBJ whole genome shotgun (WGS) entry which is preliminary data.</text>
</comment>
<dbReference type="InterPro" id="IPR010998">
    <property type="entry name" value="Integrase_recombinase_N"/>
</dbReference>
<dbReference type="InterPro" id="IPR050090">
    <property type="entry name" value="Tyrosine_recombinase_XerCD"/>
</dbReference>
<dbReference type="InterPro" id="IPR025269">
    <property type="entry name" value="SAM-like_dom"/>
</dbReference>
<dbReference type="Pfam" id="PF17293">
    <property type="entry name" value="Arm-DNA-bind_5"/>
    <property type="match status" value="1"/>
</dbReference>
<evidence type="ECO:0000313" key="5">
    <source>
        <dbReference type="EMBL" id="RAS41606.1"/>
    </source>
</evidence>
<comment type="similarity">
    <text evidence="1">Belongs to the 'phage' integrase family.</text>
</comment>
<dbReference type="Pfam" id="PF13102">
    <property type="entry name" value="Phage_int_SAM_5"/>
    <property type="match status" value="1"/>
</dbReference>
<dbReference type="Gene3D" id="1.10.150.130">
    <property type="match status" value="1"/>
</dbReference>
<gene>
    <name evidence="5" type="ORF">BC673_1362</name>
</gene>
<keyword evidence="6" id="KW-1185">Reference proteome</keyword>
<evidence type="ECO:0000313" key="6">
    <source>
        <dbReference type="Proteomes" id="UP000249852"/>
    </source>
</evidence>
<sequence length="379" mass="43496">MGRITIGRSIAQFSCKLSCNPDLWNPRESRMDGKSREAVEINGKLENLLLSVQSAYQSLLSKGCLFDAADVKELFQGSVQTRCRLIERLDMLIKEKESHVGIDIKEGAIHGYHSTRIHLQKFIQRKYKVTDLAFSQLTENFIYEFEQYFLGECGFQESTFYNAATHLKTVCRLAYREGLADVLLFDKAKISKGDKRLPKALDKLKALNSDELEKEMETARDVFLFACYTGAAYCDLMELSKKHLVHDDAGSLWLKFNRQKTGVLCRIKLLPEAVRLIEKMHSDERETLLPFIKYPTYQSCLKALRLRAGISFPFTSHTARHTFATLITLEQGVPIETVSKMLGHSNVSMTERYAKVTPQKLFEEFNRFLSFTEDLRLTI</sequence>
<evidence type="ECO:0000256" key="1">
    <source>
        <dbReference type="ARBA" id="ARBA00008857"/>
    </source>
</evidence>
<dbReference type="InterPro" id="IPR035386">
    <property type="entry name" value="Arm-DNA-bind_5"/>
</dbReference>
<dbReference type="InterPro" id="IPR013762">
    <property type="entry name" value="Integrase-like_cat_sf"/>
</dbReference>
<organism evidence="5 6">
    <name type="scientific">Prevotella pallens</name>
    <dbReference type="NCBI Taxonomy" id="60133"/>
    <lineage>
        <taxon>Bacteria</taxon>
        <taxon>Pseudomonadati</taxon>
        <taxon>Bacteroidota</taxon>
        <taxon>Bacteroidia</taxon>
        <taxon>Bacteroidales</taxon>
        <taxon>Prevotellaceae</taxon>
        <taxon>Prevotella</taxon>
    </lineage>
</organism>
<evidence type="ECO:0000256" key="3">
    <source>
        <dbReference type="ARBA" id="ARBA00023172"/>
    </source>
</evidence>